<keyword evidence="3" id="KW-1185">Reference proteome</keyword>
<protein>
    <submittedName>
        <fullName evidence="2">Uncharacterized protein</fullName>
    </submittedName>
</protein>
<comment type="caution">
    <text evidence="2">The sequence shown here is derived from an EMBL/GenBank/DDBJ whole genome shotgun (WGS) entry which is preliminary data.</text>
</comment>
<dbReference type="Proteomes" id="UP000703269">
    <property type="component" value="Unassembled WGS sequence"/>
</dbReference>
<feature type="compositionally biased region" description="Basic residues" evidence="1">
    <location>
        <begin position="44"/>
        <end position="58"/>
    </location>
</feature>
<dbReference type="EMBL" id="BPQB01000122">
    <property type="protein sequence ID" value="GJE99842.1"/>
    <property type="molecule type" value="Genomic_DNA"/>
</dbReference>
<feature type="region of interest" description="Disordered" evidence="1">
    <location>
        <begin position="28"/>
        <end position="81"/>
    </location>
</feature>
<organism evidence="2 3">
    <name type="scientific">Phanerochaete sordida</name>
    <dbReference type="NCBI Taxonomy" id="48140"/>
    <lineage>
        <taxon>Eukaryota</taxon>
        <taxon>Fungi</taxon>
        <taxon>Dikarya</taxon>
        <taxon>Basidiomycota</taxon>
        <taxon>Agaricomycotina</taxon>
        <taxon>Agaricomycetes</taxon>
        <taxon>Polyporales</taxon>
        <taxon>Phanerochaetaceae</taxon>
        <taxon>Phanerochaete</taxon>
    </lineage>
</organism>
<reference evidence="2 3" key="1">
    <citation type="submission" date="2021-08" db="EMBL/GenBank/DDBJ databases">
        <title>Draft Genome Sequence of Phanerochaete sordida strain YK-624.</title>
        <authorList>
            <person name="Mori T."/>
            <person name="Dohra H."/>
            <person name="Suzuki T."/>
            <person name="Kawagishi H."/>
            <person name="Hirai H."/>
        </authorList>
    </citation>
    <scope>NUCLEOTIDE SEQUENCE [LARGE SCALE GENOMIC DNA]</scope>
    <source>
        <strain evidence="2 3">YK-624</strain>
    </source>
</reference>
<accession>A0A9P3GQC7</accession>
<evidence type="ECO:0000256" key="1">
    <source>
        <dbReference type="SAM" id="MobiDB-lite"/>
    </source>
</evidence>
<name>A0A9P3GQC7_9APHY</name>
<feature type="compositionally biased region" description="Polar residues" evidence="1">
    <location>
        <begin position="67"/>
        <end position="81"/>
    </location>
</feature>
<evidence type="ECO:0000313" key="2">
    <source>
        <dbReference type="EMBL" id="GJE99842.1"/>
    </source>
</evidence>
<evidence type="ECO:0000313" key="3">
    <source>
        <dbReference type="Proteomes" id="UP000703269"/>
    </source>
</evidence>
<proteinExistence type="predicted"/>
<sequence length="81" mass="8953">MEVCFSPSVISSRVSDATISCAHTFASLMHPGPNVSHQPTRFPSPHRSHRLQHPHARPHIQSALDANITTQQPQRSPTHTT</sequence>
<gene>
    <name evidence="2" type="ORF">PsYK624_161150</name>
</gene>
<dbReference type="AlphaFoldDB" id="A0A9P3GQC7"/>